<keyword evidence="4" id="KW-0378">Hydrolase</keyword>
<dbReference type="EMBL" id="MHWF01000015">
    <property type="protein sequence ID" value="OHB05735.1"/>
    <property type="molecule type" value="Genomic_DNA"/>
</dbReference>
<dbReference type="Gene3D" id="3.30.230.10">
    <property type="match status" value="1"/>
</dbReference>
<dbReference type="Proteomes" id="UP000177722">
    <property type="component" value="Unassembled WGS sequence"/>
</dbReference>
<evidence type="ECO:0000256" key="4">
    <source>
        <dbReference type="ARBA" id="ARBA00022801"/>
    </source>
</evidence>
<comment type="caution">
    <text evidence="6">The sequence shown here is derived from an EMBL/GenBank/DDBJ whole genome shotgun (WGS) entry which is preliminary data.</text>
</comment>
<organism evidence="6 7">
    <name type="scientific">Candidatus Zambryskibacteria bacterium RIFCSPLOWO2_01_FULL_45_43</name>
    <dbReference type="NCBI Taxonomy" id="1802762"/>
    <lineage>
        <taxon>Bacteria</taxon>
        <taxon>Candidatus Zambryskiibacteriota</taxon>
    </lineage>
</organism>
<dbReference type="GO" id="GO:0004526">
    <property type="term" value="F:ribonuclease P activity"/>
    <property type="evidence" value="ECO:0007669"/>
    <property type="project" value="InterPro"/>
</dbReference>
<protein>
    <submittedName>
        <fullName evidence="6">Uncharacterized protein</fullName>
    </submittedName>
</protein>
<evidence type="ECO:0000256" key="1">
    <source>
        <dbReference type="ARBA" id="ARBA00022694"/>
    </source>
</evidence>
<name>A0A1G2U8D3_9BACT</name>
<dbReference type="InterPro" id="IPR014721">
    <property type="entry name" value="Ribsml_uS5_D2-typ_fold_subgr"/>
</dbReference>
<dbReference type="InterPro" id="IPR000100">
    <property type="entry name" value="RNase_P"/>
</dbReference>
<evidence type="ECO:0000256" key="5">
    <source>
        <dbReference type="ARBA" id="ARBA00022884"/>
    </source>
</evidence>
<dbReference type="GO" id="GO:0008033">
    <property type="term" value="P:tRNA processing"/>
    <property type="evidence" value="ECO:0007669"/>
    <property type="project" value="UniProtKB-KW"/>
</dbReference>
<keyword evidence="2" id="KW-0540">Nuclease</keyword>
<dbReference type="InterPro" id="IPR020568">
    <property type="entry name" value="Ribosomal_Su5_D2-typ_SF"/>
</dbReference>
<keyword evidence="5" id="KW-0694">RNA-binding</keyword>
<sequence length="125" mass="14442">MLPRLHKLSRVTFPHRKDPRHSWVGKTLRVEAYPSSSILGRPGGGRRKSTTPCFAVVVAKRLSDTVVMRNTFKRQVMAVIQENVPYMKRLSFSKYVILPTKHLHEITRTEIVADIDMFLKARRLS</sequence>
<keyword evidence="3" id="KW-0255">Endonuclease</keyword>
<dbReference type="SUPFAM" id="SSF54211">
    <property type="entry name" value="Ribosomal protein S5 domain 2-like"/>
    <property type="match status" value="1"/>
</dbReference>
<proteinExistence type="predicted"/>
<reference evidence="6 7" key="1">
    <citation type="journal article" date="2016" name="Nat. Commun.">
        <title>Thousands of microbial genomes shed light on interconnected biogeochemical processes in an aquifer system.</title>
        <authorList>
            <person name="Anantharaman K."/>
            <person name="Brown C.T."/>
            <person name="Hug L.A."/>
            <person name="Sharon I."/>
            <person name="Castelle C.J."/>
            <person name="Probst A.J."/>
            <person name="Thomas B.C."/>
            <person name="Singh A."/>
            <person name="Wilkins M.J."/>
            <person name="Karaoz U."/>
            <person name="Brodie E.L."/>
            <person name="Williams K.H."/>
            <person name="Hubbard S.S."/>
            <person name="Banfield J.F."/>
        </authorList>
    </citation>
    <scope>NUCLEOTIDE SEQUENCE [LARGE SCALE GENOMIC DNA]</scope>
</reference>
<dbReference type="Pfam" id="PF00825">
    <property type="entry name" value="Ribonuclease_P"/>
    <property type="match status" value="1"/>
</dbReference>
<evidence type="ECO:0000313" key="7">
    <source>
        <dbReference type="Proteomes" id="UP000177722"/>
    </source>
</evidence>
<keyword evidence="1" id="KW-0819">tRNA processing</keyword>
<dbReference type="AlphaFoldDB" id="A0A1G2U8D3"/>
<gene>
    <name evidence="6" type="ORF">A3B16_00655</name>
</gene>
<dbReference type="GO" id="GO:0000049">
    <property type="term" value="F:tRNA binding"/>
    <property type="evidence" value="ECO:0007669"/>
    <property type="project" value="InterPro"/>
</dbReference>
<evidence type="ECO:0000256" key="2">
    <source>
        <dbReference type="ARBA" id="ARBA00022722"/>
    </source>
</evidence>
<evidence type="ECO:0000313" key="6">
    <source>
        <dbReference type="EMBL" id="OHB05735.1"/>
    </source>
</evidence>
<accession>A0A1G2U8D3</accession>
<evidence type="ECO:0000256" key="3">
    <source>
        <dbReference type="ARBA" id="ARBA00022759"/>
    </source>
</evidence>